<dbReference type="GO" id="GO:0110102">
    <property type="term" value="P:ribulose bisphosphate carboxylase complex assembly"/>
    <property type="evidence" value="ECO:0007669"/>
    <property type="project" value="InterPro"/>
</dbReference>
<dbReference type="GO" id="GO:0015979">
    <property type="term" value="P:photosynthesis"/>
    <property type="evidence" value="ECO:0007669"/>
    <property type="project" value="UniProtKB-KW"/>
</dbReference>
<dbReference type="Pfam" id="PF04398">
    <property type="entry name" value="DUF538"/>
    <property type="match status" value="1"/>
</dbReference>
<dbReference type="Gene3D" id="3.40.50.1820">
    <property type="entry name" value="alpha/beta hydrolase"/>
    <property type="match status" value="1"/>
</dbReference>
<dbReference type="InterPro" id="IPR029058">
    <property type="entry name" value="AB_hydrolase_fold"/>
</dbReference>
<keyword evidence="3" id="KW-0120">Carbon dioxide fixation</keyword>
<dbReference type="SUPFAM" id="SSF141562">
    <property type="entry name" value="At5g01610-like"/>
    <property type="match status" value="1"/>
</dbReference>
<keyword evidence="1" id="KW-0602">Photosynthesis</keyword>
<dbReference type="InterPro" id="IPR003435">
    <property type="entry name" value="Chaperonin_RcbX"/>
</dbReference>
<name>A0A7G2F8W7_ARATH</name>
<dbReference type="Proteomes" id="UP000516314">
    <property type="component" value="Chromosome 5"/>
</dbReference>
<keyword evidence="4" id="KW-0732">Signal</keyword>
<evidence type="ECO:0000313" key="6">
    <source>
        <dbReference type="EMBL" id="CAD5332194.1"/>
    </source>
</evidence>
<sequence>MALYPFFISIFIFSLTLFTTTTHSLNEPDPDSISTVYELLPKYGLPSGLLPDTVTDFTLSDDGRFVVHLPNSCEIEFDYLVHYDKTISGRIGYGSITELKGIQVKKFFIWLDVDEIKVDLPPSDSIYFKVGFINKKLDIDQFKTIHSCHDNGVSGSCGDSWKSFLEKGQGMMDEAEMESTNCLVISGGKSLDLAVWFGVMVSAWFVVGSPVMDSSSSPCLCLDAHTTGTIRRKKILGKARNLELGSSFTGSRIVFRLSPKRVSRIANRKSKKLLIVNEDVAGNYDDTFGDVQKQIVNYFTYKAVRTVLHQLYEMNPPQYTWFYNHIITNRPTDGKRFLRALGKESQELAERVMITRLHLYGKWIKKCDHGKIYQEISDENLALMRERLMETVIWPSDDTNSRGKKQHPSCAPKLTFSVISYAHTTHINIASNNRLECNDVSSLITEPRRKFMAKTSIFAALPFTNFEFPSLFRVKNSSIISFSETHFLRQSISTAIVRSPTKRGIVSVSCSSVTDEASSEELQVRTLTWKWKGYSIRYQCAGTSGPALVLVHGFGANSDHWRKNTPILGKTHRVYSIDLIGYGYSDKPNPREFGGEPFYTFETWGEQLNDFCLDVVKDEAFFICNSIGGLVGLQAAVSKPEICRGLMLINISLRMLHIKKQPFIGRPFIKSFQNLLRNTPVGKLFFKSIAKPETVKSILCQCYHDSSQVTDELVEAILRPGLEPGAVDVFLEFICYSGGPLPEDLLPLVKCPVLIAWGEKDPWEPIELGRAYSNFDAVEDFVVLPDAGHCPQDEKPEMVNPLIESFVARH</sequence>
<dbReference type="PANTHER" id="PTHR43689:SF53">
    <property type="entry name" value="ALPHA_BETA-HYDROLASES SUPERFAMILY PROTEIN"/>
    <property type="match status" value="1"/>
</dbReference>
<gene>
    <name evidence="6" type="ORF">AT9943_LOCUS19608</name>
</gene>
<dbReference type="Gene3D" id="1.10.1200.210">
    <property type="entry name" value="Chaperonin-like RbcX"/>
    <property type="match status" value="1"/>
</dbReference>
<dbReference type="AlphaFoldDB" id="A0A7G2F8W7"/>
<dbReference type="PANTHER" id="PTHR43689">
    <property type="entry name" value="HYDROLASE"/>
    <property type="match status" value="1"/>
</dbReference>
<proteinExistence type="predicted"/>
<dbReference type="InterPro" id="IPR038052">
    <property type="entry name" value="Chaperonin_RbcX_sf"/>
</dbReference>
<accession>A0A7G2F8W7</accession>
<dbReference type="GO" id="GO:0044183">
    <property type="term" value="F:protein folding chaperone"/>
    <property type="evidence" value="ECO:0007669"/>
    <property type="project" value="InterPro"/>
</dbReference>
<reference evidence="6 7" key="1">
    <citation type="submission" date="2020-09" db="EMBL/GenBank/DDBJ databases">
        <authorList>
            <person name="Ashkenazy H."/>
        </authorList>
    </citation>
    <scope>NUCLEOTIDE SEQUENCE [LARGE SCALE GENOMIC DNA]</scope>
    <source>
        <strain evidence="7">cv. Cdm-0</strain>
    </source>
</reference>
<dbReference type="Pfam" id="PF12697">
    <property type="entry name" value="Abhydrolase_6"/>
    <property type="match status" value="1"/>
</dbReference>
<dbReference type="InterPro" id="IPR036758">
    <property type="entry name" value="At5g01610-like"/>
</dbReference>
<dbReference type="SUPFAM" id="SSF158615">
    <property type="entry name" value="RbcX-like"/>
    <property type="match status" value="1"/>
</dbReference>
<dbReference type="SUPFAM" id="SSF53474">
    <property type="entry name" value="alpha/beta-Hydrolases"/>
    <property type="match status" value="1"/>
</dbReference>
<protein>
    <submittedName>
        <fullName evidence="6">(thale cress) hypothetical protein</fullName>
    </submittedName>
</protein>
<dbReference type="Gene3D" id="2.30.240.10">
    <property type="entry name" value="At5g01610-like"/>
    <property type="match status" value="1"/>
</dbReference>
<dbReference type="Pfam" id="PF02341">
    <property type="entry name" value="RbcX"/>
    <property type="match status" value="1"/>
</dbReference>
<feature type="domain" description="AB hydrolase-1" evidence="5">
    <location>
        <begin position="548"/>
        <end position="799"/>
    </location>
</feature>
<feature type="signal peptide" evidence="4">
    <location>
        <begin position="1"/>
        <end position="24"/>
    </location>
</feature>
<dbReference type="InterPro" id="IPR000073">
    <property type="entry name" value="AB_hydrolase_1"/>
</dbReference>
<dbReference type="InterPro" id="IPR007493">
    <property type="entry name" value="DUF538"/>
</dbReference>
<evidence type="ECO:0000256" key="1">
    <source>
        <dbReference type="ARBA" id="ARBA00022531"/>
    </source>
</evidence>
<dbReference type="PRINTS" id="PR00111">
    <property type="entry name" value="ABHYDROLASE"/>
</dbReference>
<evidence type="ECO:0000259" key="5">
    <source>
        <dbReference type="Pfam" id="PF12697"/>
    </source>
</evidence>
<evidence type="ECO:0000256" key="4">
    <source>
        <dbReference type="SAM" id="SignalP"/>
    </source>
</evidence>
<keyword evidence="2" id="KW-0143">Chaperone</keyword>
<dbReference type="GO" id="GO:0015977">
    <property type="term" value="P:carbon fixation"/>
    <property type="evidence" value="ECO:0007669"/>
    <property type="project" value="UniProtKB-KW"/>
</dbReference>
<evidence type="ECO:0000313" key="7">
    <source>
        <dbReference type="Proteomes" id="UP000516314"/>
    </source>
</evidence>
<dbReference type="FunFam" id="3.40.50.1820:FF:000875">
    <property type="entry name" value="Os07g0575800 protein"/>
    <property type="match status" value="1"/>
</dbReference>
<evidence type="ECO:0000256" key="2">
    <source>
        <dbReference type="ARBA" id="ARBA00023186"/>
    </source>
</evidence>
<evidence type="ECO:0000256" key="3">
    <source>
        <dbReference type="ARBA" id="ARBA00023300"/>
    </source>
</evidence>
<dbReference type="EMBL" id="LR881470">
    <property type="protein sequence ID" value="CAD5332194.1"/>
    <property type="molecule type" value="Genomic_DNA"/>
</dbReference>
<organism evidence="6 7">
    <name type="scientific">Arabidopsis thaliana</name>
    <name type="common">Mouse-ear cress</name>
    <dbReference type="NCBI Taxonomy" id="3702"/>
    <lineage>
        <taxon>Eukaryota</taxon>
        <taxon>Viridiplantae</taxon>
        <taxon>Streptophyta</taxon>
        <taxon>Embryophyta</taxon>
        <taxon>Tracheophyta</taxon>
        <taxon>Spermatophyta</taxon>
        <taxon>Magnoliopsida</taxon>
        <taxon>eudicotyledons</taxon>
        <taxon>Gunneridae</taxon>
        <taxon>Pentapetalae</taxon>
        <taxon>rosids</taxon>
        <taxon>malvids</taxon>
        <taxon>Brassicales</taxon>
        <taxon>Brassicaceae</taxon>
        <taxon>Camelineae</taxon>
        <taxon>Arabidopsis</taxon>
    </lineage>
</organism>
<feature type="chain" id="PRO_5028939741" evidence="4">
    <location>
        <begin position="25"/>
        <end position="810"/>
    </location>
</feature>